<dbReference type="InterPro" id="IPR036691">
    <property type="entry name" value="Endo/exonu/phosph_ase_sf"/>
</dbReference>
<dbReference type="PANTHER" id="PTHR12121:SF36">
    <property type="entry name" value="ENDONUCLEASE_EXONUCLEASE_PHOSPHATASE DOMAIN-CONTAINING PROTEIN"/>
    <property type="match status" value="1"/>
</dbReference>
<dbReference type="Proteomes" id="UP000604046">
    <property type="component" value="Unassembled WGS sequence"/>
</dbReference>
<dbReference type="InterPro" id="IPR050410">
    <property type="entry name" value="CCR4/nocturin_mRNA_transcr"/>
</dbReference>
<accession>A0A812HQI3</accession>
<dbReference type="Gene3D" id="3.60.10.10">
    <property type="entry name" value="Endonuclease/exonuclease/phosphatase"/>
    <property type="match status" value="1"/>
</dbReference>
<evidence type="ECO:0000259" key="1">
    <source>
        <dbReference type="Pfam" id="PF03372"/>
    </source>
</evidence>
<organism evidence="2 3">
    <name type="scientific">Symbiodinium natans</name>
    <dbReference type="NCBI Taxonomy" id="878477"/>
    <lineage>
        <taxon>Eukaryota</taxon>
        <taxon>Sar</taxon>
        <taxon>Alveolata</taxon>
        <taxon>Dinophyceae</taxon>
        <taxon>Suessiales</taxon>
        <taxon>Symbiodiniaceae</taxon>
        <taxon>Symbiodinium</taxon>
    </lineage>
</organism>
<evidence type="ECO:0000313" key="2">
    <source>
        <dbReference type="EMBL" id="CAE6958028.1"/>
    </source>
</evidence>
<dbReference type="OrthoDB" id="2866996at2759"/>
<dbReference type="PANTHER" id="PTHR12121">
    <property type="entry name" value="CARBON CATABOLITE REPRESSOR PROTEIN 4"/>
    <property type="match status" value="1"/>
</dbReference>
<dbReference type="AlphaFoldDB" id="A0A812HQI3"/>
<dbReference type="Pfam" id="PF03372">
    <property type="entry name" value="Exo_endo_phos"/>
    <property type="match status" value="1"/>
</dbReference>
<comment type="caution">
    <text evidence="2">The sequence shown here is derived from an EMBL/GenBank/DDBJ whole genome shotgun (WGS) entry which is preliminary data.</text>
</comment>
<sequence length="366" mass="40684">MGCRAPRVESLLRGRLFPGSDCGQISVLSWNVLAPGHEDGMKVDWDSRLPCLLQHLGLYAACDIMCLQELEKGRSLEPVQEYLAEQGFECVAQKREGKNCYHVINATFFRAARFRLNWTESRSRVLLTGLLLPNGREVCVVNVHLAAVRGEESVAAQLGQMDNALQKMQRVVSSYKIICGDFNNTLGGDSPLVPMLSALGVSRSAPCGPTHHGGLALDHICVGSGLVQELVLTSSQKELAGLRRSLPDKEHPSDHLPVAGLFRIRASDWEIPSLPEPPTREPTMEAWRELCLEDLRPLPTNKKARKERRREHKELEETFLAACGCKERHRLTAWREETRTAARVLCALVLDNALATVRRSKADAVT</sequence>
<dbReference type="InterPro" id="IPR005135">
    <property type="entry name" value="Endo/exonuclease/phosphatase"/>
</dbReference>
<dbReference type="SUPFAM" id="SSF56219">
    <property type="entry name" value="DNase I-like"/>
    <property type="match status" value="1"/>
</dbReference>
<dbReference type="EMBL" id="CAJNDS010000104">
    <property type="protein sequence ID" value="CAE6958028.1"/>
    <property type="molecule type" value="Genomic_DNA"/>
</dbReference>
<evidence type="ECO:0000313" key="3">
    <source>
        <dbReference type="Proteomes" id="UP000604046"/>
    </source>
</evidence>
<reference evidence="2" key="1">
    <citation type="submission" date="2021-02" db="EMBL/GenBank/DDBJ databases">
        <authorList>
            <person name="Dougan E. K."/>
            <person name="Rhodes N."/>
            <person name="Thang M."/>
            <person name="Chan C."/>
        </authorList>
    </citation>
    <scope>NUCLEOTIDE SEQUENCE</scope>
</reference>
<proteinExistence type="predicted"/>
<protein>
    <submittedName>
        <fullName evidence="2">Angel2 protein</fullName>
    </submittedName>
</protein>
<feature type="domain" description="Endonuclease/exonuclease/phosphatase" evidence="1">
    <location>
        <begin position="28"/>
        <end position="255"/>
    </location>
</feature>
<keyword evidence="3" id="KW-1185">Reference proteome</keyword>
<dbReference type="GO" id="GO:0000175">
    <property type="term" value="F:3'-5'-RNA exonuclease activity"/>
    <property type="evidence" value="ECO:0007669"/>
    <property type="project" value="TreeGrafter"/>
</dbReference>
<gene>
    <name evidence="2" type="primary">angel2</name>
    <name evidence="2" type="ORF">SNAT2548_LOCUS1833</name>
</gene>
<name>A0A812HQI3_9DINO</name>